<name>A0A1E7FYF0_9STRA</name>
<dbReference type="Proteomes" id="UP000095751">
    <property type="component" value="Unassembled WGS sequence"/>
</dbReference>
<keyword evidence="2" id="KW-1185">Reference proteome</keyword>
<proteinExistence type="predicted"/>
<accession>A0A1E7FYF0</accession>
<evidence type="ECO:0000313" key="1">
    <source>
        <dbReference type="EMBL" id="OEU23179.1"/>
    </source>
</evidence>
<evidence type="ECO:0000313" key="2">
    <source>
        <dbReference type="Proteomes" id="UP000095751"/>
    </source>
</evidence>
<sequence length="127" mass="14996">MALHHPYTSNIFMAYLRFCNTFPTLKLNQLSTYMQKASCREFRNVIIYFSYVYLGPFNISDNSVHIDECLLFHIPFHFFSFLDTYYKPYTRVRLCCCRFSTYVTPNAKAPTTATTLPKYESIPTDCF</sequence>
<dbReference type="InParanoid" id="A0A1E7FYF0"/>
<organism evidence="1 2">
    <name type="scientific">Fragilariopsis cylindrus CCMP1102</name>
    <dbReference type="NCBI Taxonomy" id="635003"/>
    <lineage>
        <taxon>Eukaryota</taxon>
        <taxon>Sar</taxon>
        <taxon>Stramenopiles</taxon>
        <taxon>Ochrophyta</taxon>
        <taxon>Bacillariophyta</taxon>
        <taxon>Bacillariophyceae</taxon>
        <taxon>Bacillariophycidae</taxon>
        <taxon>Bacillariales</taxon>
        <taxon>Bacillariaceae</taxon>
        <taxon>Fragilariopsis</taxon>
    </lineage>
</organism>
<dbReference type="AlphaFoldDB" id="A0A1E7FYF0"/>
<gene>
    <name evidence="1" type="ORF">FRACYDRAFT_267478</name>
</gene>
<protein>
    <submittedName>
        <fullName evidence="1">Uncharacterized protein</fullName>
    </submittedName>
</protein>
<dbReference type="EMBL" id="KV784353">
    <property type="protein sequence ID" value="OEU23179.1"/>
    <property type="molecule type" value="Genomic_DNA"/>
</dbReference>
<dbReference type="KEGG" id="fcy:FRACYDRAFT_267478"/>
<reference evidence="1 2" key="1">
    <citation type="submission" date="2016-09" db="EMBL/GenBank/DDBJ databases">
        <title>Extensive genetic diversity and differential bi-allelic expression allows diatom success in the polar Southern Ocean.</title>
        <authorList>
            <consortium name="DOE Joint Genome Institute"/>
            <person name="Mock T."/>
            <person name="Otillar R.P."/>
            <person name="Strauss J."/>
            <person name="Dupont C."/>
            <person name="Frickenhaus S."/>
            <person name="Maumus F."/>
            <person name="Mcmullan M."/>
            <person name="Sanges R."/>
            <person name="Schmutz J."/>
            <person name="Toseland A."/>
            <person name="Valas R."/>
            <person name="Veluchamy A."/>
            <person name="Ward B.J."/>
            <person name="Allen A."/>
            <person name="Barry K."/>
            <person name="Falciatore A."/>
            <person name="Ferrante M."/>
            <person name="Fortunato A.E."/>
            <person name="Gloeckner G."/>
            <person name="Gruber A."/>
            <person name="Hipkin R."/>
            <person name="Janech M."/>
            <person name="Kroth P."/>
            <person name="Leese F."/>
            <person name="Lindquist E."/>
            <person name="Lyon B.R."/>
            <person name="Martin J."/>
            <person name="Mayer C."/>
            <person name="Parker M."/>
            <person name="Quesneville H."/>
            <person name="Raymond J."/>
            <person name="Uhlig C."/>
            <person name="Valentin K.U."/>
            <person name="Worden A.Z."/>
            <person name="Armbrust E.V."/>
            <person name="Bowler C."/>
            <person name="Green B."/>
            <person name="Moulton V."/>
            <person name="Van Oosterhout C."/>
            <person name="Grigoriev I."/>
        </authorList>
    </citation>
    <scope>NUCLEOTIDE SEQUENCE [LARGE SCALE GENOMIC DNA]</scope>
    <source>
        <strain evidence="1 2">CCMP1102</strain>
    </source>
</reference>